<evidence type="ECO:0000313" key="3">
    <source>
        <dbReference type="Proteomes" id="UP000235005"/>
    </source>
</evidence>
<protein>
    <recommendedName>
        <fullName evidence="4">Nitrogen fixation protein FixH</fullName>
    </recommendedName>
</protein>
<dbReference type="RefSeq" id="WP_101518424.1">
    <property type="nucleotide sequence ID" value="NZ_PKUS01000019.1"/>
</dbReference>
<keyword evidence="1" id="KW-0812">Transmembrane</keyword>
<dbReference type="Pfam" id="PF05751">
    <property type="entry name" value="FixH"/>
    <property type="match status" value="1"/>
</dbReference>
<dbReference type="InterPro" id="IPR008620">
    <property type="entry name" value="FixH"/>
</dbReference>
<keyword evidence="1" id="KW-1133">Transmembrane helix</keyword>
<dbReference type="EMBL" id="PKUS01000019">
    <property type="protein sequence ID" value="PLW68110.1"/>
    <property type="molecule type" value="Genomic_DNA"/>
</dbReference>
<proteinExistence type="predicted"/>
<sequence>MSKHLPREDTQPWYKQFWPWFLIALPAFVVVAGINMVFIAHEGADDLVVDEYYKEGLAINRRLEKKQRATDLGIVANLAITGDEVIVRTDGPVTAERLTLLLSHPLESNQDFQIVLVKSVPGEYRGRLSASVAERWHWALFDEGAQTWRLDGSITSDAFSAPGGG</sequence>
<dbReference type="OrthoDB" id="5295180at2"/>
<feature type="transmembrane region" description="Helical" evidence="1">
    <location>
        <begin position="20"/>
        <end position="40"/>
    </location>
</feature>
<gene>
    <name evidence="2" type="ORF">C0039_14235</name>
</gene>
<evidence type="ECO:0000313" key="2">
    <source>
        <dbReference type="EMBL" id="PLW68110.1"/>
    </source>
</evidence>
<evidence type="ECO:0000256" key="1">
    <source>
        <dbReference type="SAM" id="Phobius"/>
    </source>
</evidence>
<organism evidence="2 3">
    <name type="scientific">Pseudohalioglobus lutimaris</name>
    <dbReference type="NCBI Taxonomy" id="1737061"/>
    <lineage>
        <taxon>Bacteria</taxon>
        <taxon>Pseudomonadati</taxon>
        <taxon>Pseudomonadota</taxon>
        <taxon>Gammaproteobacteria</taxon>
        <taxon>Cellvibrionales</taxon>
        <taxon>Halieaceae</taxon>
        <taxon>Pseudohalioglobus</taxon>
    </lineage>
</organism>
<dbReference type="Proteomes" id="UP000235005">
    <property type="component" value="Unassembled WGS sequence"/>
</dbReference>
<comment type="caution">
    <text evidence="2">The sequence shown here is derived from an EMBL/GenBank/DDBJ whole genome shotgun (WGS) entry which is preliminary data.</text>
</comment>
<reference evidence="2 3" key="1">
    <citation type="submission" date="2018-01" db="EMBL/GenBank/DDBJ databases">
        <title>The draft genome sequence of Halioglobus lutimaris HF004.</title>
        <authorList>
            <person name="Du Z.-J."/>
            <person name="Shi M.-J."/>
        </authorList>
    </citation>
    <scope>NUCLEOTIDE SEQUENCE [LARGE SCALE GENOMIC DNA]</scope>
    <source>
        <strain evidence="2 3">HF004</strain>
    </source>
</reference>
<evidence type="ECO:0008006" key="4">
    <source>
        <dbReference type="Google" id="ProtNLM"/>
    </source>
</evidence>
<accession>A0A2N5X0X5</accession>
<dbReference type="AlphaFoldDB" id="A0A2N5X0X5"/>
<keyword evidence="1" id="KW-0472">Membrane</keyword>
<name>A0A2N5X0X5_9GAMM</name>
<keyword evidence="3" id="KW-1185">Reference proteome</keyword>